<dbReference type="AlphaFoldDB" id="A0AAU7E836"/>
<evidence type="ECO:0008006" key="2">
    <source>
        <dbReference type="Google" id="ProtNLM"/>
    </source>
</evidence>
<evidence type="ECO:0000313" key="1">
    <source>
        <dbReference type="EMBL" id="XBJ29651.1"/>
    </source>
</evidence>
<proteinExistence type="predicted"/>
<reference evidence="1" key="1">
    <citation type="submission" date="2024-05" db="EMBL/GenBank/DDBJ databases">
        <title>Campylobacter coli isolated from environmental waters in Slovenia.</title>
        <authorList>
            <person name="Zautner A.E."/>
            <person name="Bunk B."/>
            <person name="Riedel T."/>
            <person name="Sproeer C."/>
        </authorList>
    </citation>
    <scope>NUCLEOTIDE SEQUENCE</scope>
    <source>
        <strain evidence="1">CCS1377</strain>
    </source>
</reference>
<dbReference type="RefSeq" id="WP_243832557.1">
    <property type="nucleotide sequence ID" value="NZ_CP155620.1"/>
</dbReference>
<organism evidence="1">
    <name type="scientific">Campylobacter sp. CCS1377</name>
    <dbReference type="NCBI Taxonomy" id="3158229"/>
    <lineage>
        <taxon>Bacteria</taxon>
        <taxon>Pseudomonadati</taxon>
        <taxon>Campylobacterota</taxon>
        <taxon>Epsilonproteobacteria</taxon>
        <taxon>Campylobacterales</taxon>
        <taxon>Campylobacteraceae</taxon>
        <taxon>Campylobacter</taxon>
    </lineage>
</organism>
<protein>
    <recommendedName>
        <fullName evidence="2">Transcriptional regulator</fullName>
    </recommendedName>
</protein>
<sequence length="43" mass="5024">MLGHKSVSIVASAERHYRGAHFNLNHLFQMAEIFEIDICDFFK</sequence>
<gene>
    <name evidence="1" type="ORF">AAH949_02115</name>
</gene>
<dbReference type="EMBL" id="CP155620">
    <property type="protein sequence ID" value="XBJ29651.1"/>
    <property type="molecule type" value="Genomic_DNA"/>
</dbReference>
<name>A0AAU7E836_9BACT</name>
<accession>A0AAU7E836</accession>